<dbReference type="Gene3D" id="2.40.50.100">
    <property type="match status" value="2"/>
</dbReference>
<dbReference type="STRING" id="1798665.A2942_01860"/>
<protein>
    <recommendedName>
        <fullName evidence="5">YknX-like beta-barrel domain-containing protein</fullName>
    </recommendedName>
</protein>
<evidence type="ECO:0000256" key="4">
    <source>
        <dbReference type="SAM" id="Coils"/>
    </source>
</evidence>
<dbReference type="Gene3D" id="2.40.420.20">
    <property type="match status" value="1"/>
</dbReference>
<evidence type="ECO:0000313" key="6">
    <source>
        <dbReference type="EMBL" id="OGZ11890.1"/>
    </source>
</evidence>
<evidence type="ECO:0000256" key="3">
    <source>
        <dbReference type="ARBA" id="ARBA00023054"/>
    </source>
</evidence>
<comment type="subcellular location">
    <subcellularLocation>
        <location evidence="1">Cell envelope</location>
    </subcellularLocation>
</comment>
<name>A0A1G2DGA1_9BACT</name>
<dbReference type="NCBIfam" id="TIGR01730">
    <property type="entry name" value="RND_mfp"/>
    <property type="match status" value="1"/>
</dbReference>
<dbReference type="Gene3D" id="2.40.30.170">
    <property type="match status" value="1"/>
</dbReference>
<dbReference type="Pfam" id="PF25990">
    <property type="entry name" value="Beta-barrel_YknX"/>
    <property type="match status" value="1"/>
</dbReference>
<evidence type="ECO:0000256" key="1">
    <source>
        <dbReference type="ARBA" id="ARBA00004196"/>
    </source>
</evidence>
<proteinExistence type="inferred from homology"/>
<dbReference type="EMBL" id="MHLP01000031">
    <property type="protein sequence ID" value="OGZ11890.1"/>
    <property type="molecule type" value="Genomic_DNA"/>
</dbReference>
<dbReference type="GO" id="GO:0030313">
    <property type="term" value="C:cell envelope"/>
    <property type="evidence" value="ECO:0007669"/>
    <property type="project" value="UniProtKB-SubCell"/>
</dbReference>
<gene>
    <name evidence="6" type="ORF">A2942_01860</name>
</gene>
<accession>A0A1G2DGA1</accession>
<organism evidence="6 7">
    <name type="scientific">Candidatus Lloydbacteria bacterium RIFCSPLOWO2_01_FULL_50_20</name>
    <dbReference type="NCBI Taxonomy" id="1798665"/>
    <lineage>
        <taxon>Bacteria</taxon>
        <taxon>Candidatus Lloydiibacteriota</taxon>
    </lineage>
</organism>
<dbReference type="InterPro" id="IPR006143">
    <property type="entry name" value="RND_pump_MFP"/>
</dbReference>
<evidence type="ECO:0000259" key="5">
    <source>
        <dbReference type="Pfam" id="PF25990"/>
    </source>
</evidence>
<dbReference type="GO" id="GO:0016020">
    <property type="term" value="C:membrane"/>
    <property type="evidence" value="ECO:0007669"/>
    <property type="project" value="InterPro"/>
</dbReference>
<feature type="coiled-coil region" evidence="4">
    <location>
        <begin position="274"/>
        <end position="348"/>
    </location>
</feature>
<feature type="coiled-coil region" evidence="4">
    <location>
        <begin position="103"/>
        <end position="156"/>
    </location>
</feature>
<dbReference type="InterPro" id="IPR058636">
    <property type="entry name" value="Beta-barrel_YknX"/>
</dbReference>
<dbReference type="Proteomes" id="UP000178534">
    <property type="component" value="Unassembled WGS sequence"/>
</dbReference>
<evidence type="ECO:0000256" key="2">
    <source>
        <dbReference type="ARBA" id="ARBA00009477"/>
    </source>
</evidence>
<comment type="similarity">
    <text evidence="2">Belongs to the membrane fusion protein (MFP) (TC 8.A.1) family.</text>
</comment>
<reference evidence="6 7" key="1">
    <citation type="journal article" date="2016" name="Nat. Commun.">
        <title>Thousands of microbial genomes shed light on interconnected biogeochemical processes in an aquifer system.</title>
        <authorList>
            <person name="Anantharaman K."/>
            <person name="Brown C.T."/>
            <person name="Hug L.A."/>
            <person name="Sharon I."/>
            <person name="Castelle C.J."/>
            <person name="Probst A.J."/>
            <person name="Thomas B.C."/>
            <person name="Singh A."/>
            <person name="Wilkins M.J."/>
            <person name="Karaoz U."/>
            <person name="Brodie E.L."/>
            <person name="Williams K.H."/>
            <person name="Hubbard S.S."/>
            <person name="Banfield J.F."/>
        </authorList>
    </citation>
    <scope>NUCLEOTIDE SEQUENCE [LARGE SCALE GENOMIC DNA]</scope>
</reference>
<dbReference type="AlphaFoldDB" id="A0A1G2DGA1"/>
<dbReference type="Gene3D" id="1.10.287.470">
    <property type="entry name" value="Helix hairpin bin"/>
    <property type="match status" value="2"/>
</dbReference>
<evidence type="ECO:0000313" key="7">
    <source>
        <dbReference type="Proteomes" id="UP000178534"/>
    </source>
</evidence>
<dbReference type="SUPFAM" id="SSF111369">
    <property type="entry name" value="HlyD-like secretion proteins"/>
    <property type="match status" value="2"/>
</dbReference>
<dbReference type="PANTHER" id="PTHR32347">
    <property type="entry name" value="EFFLUX SYSTEM COMPONENT YKNX-RELATED"/>
    <property type="match status" value="1"/>
</dbReference>
<sequence>MHKNISSFFHMVRNFFRSKIVLGAIVLLLLASGWYLLWGREVPNYQLVTVLRGSITEAVSVTGNTAPVRDVSLGFENSGTIGRVYASVGKEVTAGTLLAELKNADLMAQLKQAEAQVSIDQAKLAGLEAGARPEDIASSEAALSKAEQDLANLYASISDIAIDARAKANDAVRTQLHTFFSNAETATPTLTFDTNNSQKKADIITERIAASKALNDWQSELNSISTSGDVLMTLLNDSLLYLSTVRNLLNSASVVLDGAINLSAATLSTNRTAVVTAQNEVNTATKNLNTVTQEIASQKLTVAQLRAQLELKKAGESVQDIDAQKAQVKKAEANVASIEAKLQNSRIIAPINGTITQFDAKVGQIASPSVPLVTIIGASGFEVNAGVSEADIGKIALNDKVMMTIDAFPGETFEGSVTYIAPAETNTQGVINYEVKTSFTKADPRLKSGLTANLTIVTDQKEQVLLLPQYALLQNDQGAFVQVLVGGEIKDIPVTLGIQDQNGNVEILSGVSEGDQVLNVGLKKI</sequence>
<dbReference type="GO" id="GO:0022857">
    <property type="term" value="F:transmembrane transporter activity"/>
    <property type="evidence" value="ECO:0007669"/>
    <property type="project" value="InterPro"/>
</dbReference>
<comment type="caution">
    <text evidence="6">The sequence shown here is derived from an EMBL/GenBank/DDBJ whole genome shotgun (WGS) entry which is preliminary data.</text>
</comment>
<keyword evidence="3 4" id="KW-0175">Coiled coil</keyword>
<feature type="domain" description="YknX-like beta-barrel" evidence="5">
    <location>
        <begin position="381"/>
        <end position="456"/>
    </location>
</feature>
<dbReference type="InterPro" id="IPR050465">
    <property type="entry name" value="UPF0194_transport"/>
</dbReference>